<dbReference type="EMBL" id="JAJHJB010000002">
    <property type="protein sequence ID" value="MCC5464307.1"/>
    <property type="molecule type" value="Genomic_DNA"/>
</dbReference>
<comment type="caution">
    <text evidence="2">The sequence shown here is derived from an EMBL/GenBank/DDBJ whole genome shotgun (WGS) entry which is preliminary data.</text>
</comment>
<dbReference type="PANTHER" id="PTHR32329">
    <property type="entry name" value="BIFUNCTIONAL PROTEIN [INCLUDES 2-HYDROXYACYL-COA DEHYDRATASE (N-TER) AND ITS ACTIVATOR DOMAIN (C_TERM)-RELATED"/>
    <property type="match status" value="1"/>
</dbReference>
<evidence type="ECO:0000313" key="3">
    <source>
        <dbReference type="Proteomes" id="UP001165492"/>
    </source>
</evidence>
<dbReference type="InterPro" id="IPR018709">
    <property type="entry name" value="CoA_activase_DUF2229"/>
</dbReference>
<keyword evidence="3" id="KW-1185">Reference proteome</keyword>
<organism evidence="2 3">
    <name type="scientific">Pelosinus baikalensis</name>
    <dbReference type="NCBI Taxonomy" id="2892015"/>
    <lineage>
        <taxon>Bacteria</taxon>
        <taxon>Bacillati</taxon>
        <taxon>Bacillota</taxon>
        <taxon>Negativicutes</taxon>
        <taxon>Selenomonadales</taxon>
        <taxon>Sporomusaceae</taxon>
        <taxon>Pelosinus</taxon>
    </lineage>
</organism>
<dbReference type="Pfam" id="PF09989">
    <property type="entry name" value="DUF2229"/>
    <property type="match status" value="1"/>
</dbReference>
<dbReference type="Gene3D" id="3.40.50.11900">
    <property type="match status" value="1"/>
</dbReference>
<feature type="domain" description="DUF2229" evidence="1">
    <location>
        <begin position="4"/>
        <end position="201"/>
    </location>
</feature>
<gene>
    <name evidence="2" type="ORF">LMF89_02870</name>
</gene>
<evidence type="ECO:0000259" key="1">
    <source>
        <dbReference type="Pfam" id="PF09989"/>
    </source>
</evidence>
<dbReference type="PANTHER" id="PTHR32329:SF2">
    <property type="entry name" value="BIFUNCTIONAL PROTEIN [INCLUDES 2-HYDROXYACYL-COA DEHYDRATASE (N-TER) AND ITS ACTIVATOR DOMAIN (C_TERM)"/>
    <property type="match status" value="1"/>
</dbReference>
<protein>
    <submittedName>
        <fullName evidence="2">Acyl-CoA dehydratase activase-related protein</fullName>
    </submittedName>
</protein>
<dbReference type="InterPro" id="IPR051805">
    <property type="entry name" value="Dehydratase_Activator_Redct"/>
</dbReference>
<sequence length="302" mass="33751">MAIRIGLPRGLLYYQYGSIWERFLQELGAEVVITGDTSKATLNCGSGLDEVCLPAKVYFGHIYELYKQVDYLFTPRIISVAAGQYTCPKIIGMPDMLRSNIDNLPPLIDVNLNLRQNSRSLYQAIITVGQMLGRNAISSLYAWYHAWQYRRLQQAVHFSKPNGQRIGLIGHPYIIYDQQISMNIIDKLNNFGIHVITPEMVSNRQAAIAAKTLGKKIFWSNGDHMAGAALALIQSGQPVDGLIFITSFSCGPDALIGELINQRAQALNIPCMLLTVDEHTAEAGFVTRLEAFTDMLIRRRQS</sequence>
<evidence type="ECO:0000313" key="2">
    <source>
        <dbReference type="EMBL" id="MCC5464307.1"/>
    </source>
</evidence>
<reference evidence="2" key="1">
    <citation type="submission" date="2021-11" db="EMBL/GenBank/DDBJ databases">
        <title>Description of a new species Pelosinus isolated from the bottom sediments of Lake Baikal.</title>
        <authorList>
            <person name="Zakharyuk A."/>
        </authorList>
    </citation>
    <scope>NUCLEOTIDE SEQUENCE</scope>
    <source>
        <strain evidence="2">Bkl1</strain>
    </source>
</reference>
<proteinExistence type="predicted"/>
<dbReference type="RefSeq" id="WP_229533803.1">
    <property type="nucleotide sequence ID" value="NZ_JAJHJB010000002.1"/>
</dbReference>
<dbReference type="Proteomes" id="UP001165492">
    <property type="component" value="Unassembled WGS sequence"/>
</dbReference>
<name>A0ABS8HMZ6_9FIRM</name>
<accession>A0ABS8HMZ6</accession>